<geneLocation type="plasmid" evidence="1">
    <name>pM7012</name>
</geneLocation>
<reference evidence="1" key="1">
    <citation type="journal article" date="2014" name="Microbiology">
        <title>A 2,4-dichlorophenoxyacetic acid degradation plasmid pM7012 discloses distribution of an unclassified megaplasmid group across bacterial species.</title>
        <authorList>
            <person name="Sakai Y."/>
            <person name="Ogawa N."/>
            <person name="Shimomura Y."/>
            <person name="Fujii T."/>
        </authorList>
    </citation>
    <scope>NUCLEOTIDE SEQUENCE</scope>
    <source>
        <strain evidence="1">M701</strain>
    </source>
</reference>
<accession>V5YMJ9</accession>
<proteinExistence type="predicted"/>
<name>V5YMJ9_9BURK</name>
<keyword evidence="1" id="KW-0614">Plasmid</keyword>
<evidence type="ECO:0000313" key="1">
    <source>
        <dbReference type="EMBL" id="BAO18810.1"/>
    </source>
</evidence>
<dbReference type="AlphaFoldDB" id="V5YMJ9"/>
<reference evidence="1" key="2">
    <citation type="submission" date="2024-06" db="EMBL/GenBank/DDBJ databases">
        <authorList>
            <person name="Sakai Y."/>
            <person name="Fujii T."/>
        </authorList>
    </citation>
    <scope>NUCLEOTIDE SEQUENCE</scope>
    <source>
        <strain evidence="1">M701</strain>
        <plasmid evidence="1">pM7012</plasmid>
    </source>
</reference>
<organism evidence="1">
    <name type="scientific">Burkholderia sp. M701</name>
    <dbReference type="NCBI Taxonomy" id="326454"/>
    <lineage>
        <taxon>Bacteria</taxon>
        <taxon>Pseudomonadati</taxon>
        <taxon>Pseudomonadota</taxon>
        <taxon>Betaproteobacteria</taxon>
        <taxon>Burkholderiales</taxon>
        <taxon>Burkholderiaceae</taxon>
        <taxon>Burkholderia</taxon>
    </lineage>
</organism>
<sequence length="100" mass="11507">MAIRSHQFCFPPGEPSINPHNSGLFLMRHESWRKHRYFVEWKGGACQQAARRCQLCILPNPTDRTGFPKDQITRLRLLVSYALSPRNKQTGGEQTSIQIV</sequence>
<dbReference type="EMBL" id="AB853026">
    <property type="protein sequence ID" value="BAO18810.1"/>
    <property type="molecule type" value="Genomic_DNA"/>
</dbReference>
<protein>
    <submittedName>
        <fullName evidence="1">Uncharacterized protein</fullName>
    </submittedName>
</protein>